<gene>
    <name evidence="4" type="ORF">HNP48_003378</name>
</gene>
<dbReference type="InterPro" id="IPR003658">
    <property type="entry name" value="Anti-sigma_ant"/>
</dbReference>
<dbReference type="PANTHER" id="PTHR33495">
    <property type="entry name" value="ANTI-SIGMA FACTOR ANTAGONIST TM_1081-RELATED-RELATED"/>
    <property type="match status" value="1"/>
</dbReference>
<dbReference type="InterPro" id="IPR002645">
    <property type="entry name" value="STAS_dom"/>
</dbReference>
<dbReference type="GO" id="GO:0043856">
    <property type="term" value="F:anti-sigma factor antagonist activity"/>
    <property type="evidence" value="ECO:0007669"/>
    <property type="project" value="InterPro"/>
</dbReference>
<dbReference type="Proteomes" id="UP000575083">
    <property type="component" value="Unassembled WGS sequence"/>
</dbReference>
<dbReference type="InterPro" id="IPR036513">
    <property type="entry name" value="STAS_dom_sf"/>
</dbReference>
<dbReference type="PANTHER" id="PTHR33495:SF14">
    <property type="entry name" value="ANTI-SIGMA FACTOR ANTAGONIST"/>
    <property type="match status" value="1"/>
</dbReference>
<sequence>MNLEQERRDGILILRPRGRLDSSSSPELERVVTEQLEAGIQRVVFDLSALDYISSAGLRVVLLAGKKLRASKGKLVLVGLSAMVREVFDMSGFLTLFAVTNTLDEGLAKV</sequence>
<proteinExistence type="inferred from homology"/>
<dbReference type="Pfam" id="PF01740">
    <property type="entry name" value="STAS"/>
    <property type="match status" value="1"/>
</dbReference>
<comment type="caution">
    <text evidence="4">The sequence shown here is derived from an EMBL/GenBank/DDBJ whole genome shotgun (WGS) entry which is preliminary data.</text>
</comment>
<dbReference type="PROSITE" id="PS50801">
    <property type="entry name" value="STAS"/>
    <property type="match status" value="1"/>
</dbReference>
<evidence type="ECO:0000313" key="5">
    <source>
        <dbReference type="Proteomes" id="UP000575083"/>
    </source>
</evidence>
<evidence type="ECO:0000256" key="1">
    <source>
        <dbReference type="ARBA" id="ARBA00009013"/>
    </source>
</evidence>
<dbReference type="NCBIfam" id="TIGR00377">
    <property type="entry name" value="ant_ant_sig"/>
    <property type="match status" value="1"/>
</dbReference>
<name>A0A7X0U9V8_9BURK</name>
<feature type="domain" description="STAS" evidence="3">
    <location>
        <begin position="1"/>
        <end position="110"/>
    </location>
</feature>
<dbReference type="CDD" id="cd07043">
    <property type="entry name" value="STAS_anti-anti-sigma_factors"/>
    <property type="match status" value="1"/>
</dbReference>
<evidence type="ECO:0000313" key="4">
    <source>
        <dbReference type="EMBL" id="MBB6560702.1"/>
    </source>
</evidence>
<dbReference type="Gene3D" id="3.30.750.24">
    <property type="entry name" value="STAS domain"/>
    <property type="match status" value="1"/>
</dbReference>
<dbReference type="AlphaFoldDB" id="A0A7X0U9V8"/>
<evidence type="ECO:0000256" key="2">
    <source>
        <dbReference type="RuleBase" id="RU003749"/>
    </source>
</evidence>
<comment type="similarity">
    <text evidence="1 2">Belongs to the anti-sigma-factor antagonist family.</text>
</comment>
<dbReference type="RefSeq" id="WP_184859004.1">
    <property type="nucleotide sequence ID" value="NZ_JACHLK010000006.1"/>
</dbReference>
<organism evidence="4 5">
    <name type="scientific">Acidovorax soli</name>
    <dbReference type="NCBI Taxonomy" id="592050"/>
    <lineage>
        <taxon>Bacteria</taxon>
        <taxon>Pseudomonadati</taxon>
        <taxon>Pseudomonadota</taxon>
        <taxon>Betaproteobacteria</taxon>
        <taxon>Burkholderiales</taxon>
        <taxon>Comamonadaceae</taxon>
        <taxon>Acidovorax</taxon>
    </lineage>
</organism>
<accession>A0A7X0U9V8</accession>
<dbReference type="SUPFAM" id="SSF52091">
    <property type="entry name" value="SpoIIaa-like"/>
    <property type="match status" value="1"/>
</dbReference>
<dbReference type="EMBL" id="JACHLK010000006">
    <property type="protein sequence ID" value="MBB6560702.1"/>
    <property type="molecule type" value="Genomic_DNA"/>
</dbReference>
<keyword evidence="5" id="KW-1185">Reference proteome</keyword>
<evidence type="ECO:0000259" key="3">
    <source>
        <dbReference type="PROSITE" id="PS50801"/>
    </source>
</evidence>
<protein>
    <recommendedName>
        <fullName evidence="2">Anti-sigma factor antagonist</fullName>
    </recommendedName>
</protein>
<reference evidence="4 5" key="1">
    <citation type="submission" date="2020-08" db="EMBL/GenBank/DDBJ databases">
        <title>Functional genomics of gut bacteria from endangered species of beetles.</title>
        <authorList>
            <person name="Carlos-Shanley C."/>
        </authorList>
    </citation>
    <scope>NUCLEOTIDE SEQUENCE [LARGE SCALE GENOMIC DNA]</scope>
    <source>
        <strain evidence="4 5">S00198</strain>
    </source>
</reference>